<evidence type="ECO:0000256" key="1">
    <source>
        <dbReference type="ARBA" id="ARBA00004123"/>
    </source>
</evidence>
<dbReference type="InterPro" id="IPR013180">
    <property type="entry name" value="CTNNBL1_N"/>
</dbReference>
<feature type="region of interest" description="Disordered" evidence="7">
    <location>
        <begin position="573"/>
        <end position="635"/>
    </location>
</feature>
<dbReference type="EMBL" id="AEYI02001308">
    <property type="protein sequence ID" value="KFG38979.1"/>
    <property type="molecule type" value="Genomic_DNA"/>
</dbReference>
<dbReference type="InterPro" id="IPR039678">
    <property type="entry name" value="CTNNBL1"/>
</dbReference>
<comment type="caution">
    <text evidence="9">The sequence shown here is derived from an EMBL/GenBank/DDBJ whole genome shotgun (WGS) entry which is preliminary data.</text>
</comment>
<dbReference type="VEuPathDB" id="ToxoDB:TGP89_239930"/>
<name>A0A086K3L1_TOXGO</name>
<dbReference type="FunFam" id="1.25.10.10:FF:001136">
    <property type="entry name" value="Beta-catenin-like protein 1"/>
    <property type="match status" value="1"/>
</dbReference>
<proteinExistence type="predicted"/>
<dbReference type="PANTHER" id="PTHR14978:SF0">
    <property type="entry name" value="BETA-CATENIN-LIKE PROTEIN 1"/>
    <property type="match status" value="1"/>
</dbReference>
<feature type="compositionally biased region" description="Basic and acidic residues" evidence="7">
    <location>
        <begin position="593"/>
        <end position="626"/>
    </location>
</feature>
<feature type="domain" description="Beta-catenin-like protein 1 N-terminal" evidence="8">
    <location>
        <begin position="49"/>
        <end position="156"/>
    </location>
</feature>
<organism evidence="9 10">
    <name type="scientific">Toxoplasma gondii p89</name>
    <dbReference type="NCBI Taxonomy" id="943119"/>
    <lineage>
        <taxon>Eukaryota</taxon>
        <taxon>Sar</taxon>
        <taxon>Alveolata</taxon>
        <taxon>Apicomplexa</taxon>
        <taxon>Conoidasida</taxon>
        <taxon>Coccidia</taxon>
        <taxon>Eucoccidiorida</taxon>
        <taxon>Eimeriorina</taxon>
        <taxon>Sarcocystidae</taxon>
        <taxon>Toxoplasma</taxon>
    </lineage>
</organism>
<dbReference type="AlphaFoldDB" id="A0A086K3L1"/>
<evidence type="ECO:0000256" key="4">
    <source>
        <dbReference type="ARBA" id="ARBA00023054"/>
    </source>
</evidence>
<evidence type="ECO:0000313" key="9">
    <source>
        <dbReference type="EMBL" id="KFG38979.1"/>
    </source>
</evidence>
<dbReference type="Pfam" id="PF08216">
    <property type="entry name" value="CTNNBL"/>
    <property type="match status" value="1"/>
</dbReference>
<keyword evidence="3" id="KW-0677">Repeat</keyword>
<feature type="compositionally biased region" description="Acidic residues" evidence="7">
    <location>
        <begin position="575"/>
        <end position="592"/>
    </location>
</feature>
<keyword evidence="2" id="KW-0597">Phosphoprotein</keyword>
<gene>
    <name evidence="9" type="ORF">TGP89_239930</name>
</gene>
<dbReference type="GO" id="GO:0010467">
    <property type="term" value="P:gene expression"/>
    <property type="evidence" value="ECO:0007669"/>
    <property type="project" value="UniProtKB-ARBA"/>
</dbReference>
<protein>
    <submittedName>
        <fullName evidence="9">Putative beta-catenin family protein 1</fullName>
    </submittedName>
</protein>
<evidence type="ECO:0000256" key="6">
    <source>
        <dbReference type="SAM" id="Coils"/>
    </source>
</evidence>
<evidence type="ECO:0000256" key="5">
    <source>
        <dbReference type="ARBA" id="ARBA00023242"/>
    </source>
</evidence>
<dbReference type="GO" id="GO:0005681">
    <property type="term" value="C:spliceosomal complex"/>
    <property type="evidence" value="ECO:0007669"/>
    <property type="project" value="TreeGrafter"/>
</dbReference>
<feature type="coiled-coil region" evidence="6">
    <location>
        <begin position="425"/>
        <end position="484"/>
    </location>
</feature>
<keyword evidence="4 6" id="KW-0175">Coiled coil</keyword>
<evidence type="ECO:0000313" key="10">
    <source>
        <dbReference type="Proteomes" id="UP000028828"/>
    </source>
</evidence>
<feature type="region of interest" description="Disordered" evidence="7">
    <location>
        <begin position="1"/>
        <end position="28"/>
    </location>
</feature>
<reference evidence="9 10" key="1">
    <citation type="submission" date="2014-03" db="EMBL/GenBank/DDBJ databases">
        <authorList>
            <person name="Sibley D."/>
            <person name="Venepally P."/>
            <person name="Karamycheva S."/>
            <person name="Hadjithomas M."/>
            <person name="Khan A."/>
            <person name="Brunk B."/>
            <person name="Roos D."/>
            <person name="Caler E."/>
            <person name="Lorenzi H."/>
        </authorList>
    </citation>
    <scope>NUCLEOTIDE SEQUENCE [LARGE SCALE GENOMIC DNA]</scope>
    <source>
        <strain evidence="10">p89</strain>
    </source>
</reference>
<dbReference type="Gene3D" id="1.25.10.10">
    <property type="entry name" value="Leucine-rich Repeat Variant"/>
    <property type="match status" value="1"/>
</dbReference>
<evidence type="ECO:0000256" key="7">
    <source>
        <dbReference type="SAM" id="MobiDB-lite"/>
    </source>
</evidence>
<accession>A0A086K3L1</accession>
<keyword evidence="5" id="KW-0539">Nucleus</keyword>
<dbReference type="PANTHER" id="PTHR14978">
    <property type="entry name" value="BETA-CATENIN-LIKE PROTEIN 1 NUCLEAR ASSOCIATED PROTEIN"/>
    <property type="match status" value="1"/>
</dbReference>
<dbReference type="SUPFAM" id="SSF48371">
    <property type="entry name" value="ARM repeat"/>
    <property type="match status" value="1"/>
</dbReference>
<dbReference type="SMART" id="SM01156">
    <property type="entry name" value="DUF1716"/>
    <property type="match status" value="1"/>
</dbReference>
<evidence type="ECO:0000256" key="2">
    <source>
        <dbReference type="ARBA" id="ARBA00022553"/>
    </source>
</evidence>
<dbReference type="OrthoDB" id="330369at2759"/>
<dbReference type="InterPro" id="IPR016024">
    <property type="entry name" value="ARM-type_fold"/>
</dbReference>
<dbReference type="InterPro" id="IPR011989">
    <property type="entry name" value="ARM-like"/>
</dbReference>
<dbReference type="Proteomes" id="UP000028828">
    <property type="component" value="Unassembled WGS sequence"/>
</dbReference>
<sequence length="635" mass="73380">MESIKAGIVPPSLAKDMPPAPPGVSQELPSAPVALAEKKPELDLALLPDEIDEETVKKILDQADEMHVEVLTEANLRRAVAQLERRIKKNQQDRIRHAEDPEKWIKSEVDLDEEIKRWKQLAADPALYPLFIEARGLELLLSLLNHSNQDIQLEVIDVLAEFTDADTLAECKNPQEILNKLVEHQLPELTVETLQRINEESGEDEQRGVSHCLSIVENLLESEPSLAGKFTKFQKLPNWLLRRVRNPVGGQPTAFDFNRLYASEILVVLLQNSAEARESLGAKQGGDAVDKLLRAVAVYRKRDPESSQEEEMAQNLFDALCSLLLVPANKELLGKQQGIELMLRIVKERRFFCSQAIKVLDFALLACPPNCQIFVEKLGLKFLFSIFMKKARPSHQKKRNKAQERRDEEHAVSIINSLCRGCSGVATARVLNKFMENQCEKLERLLELHDAYQAQIDAFFARREEEKRDEDDELTKQLEIDEEERKYLDACDHGLFTLQQIDSVIVRLANMGNALVTKRLVDLLNMRSIDTRQIHKVVTDFTEHMDEKAATERARLLHLLKRFEEIYDAGGVVVAEEEESMEEDTDEEEEEREREKEEREKEKEEKERERRLRSEKNRRDRDDDRDRHKRRRRDD</sequence>
<evidence type="ECO:0000256" key="3">
    <source>
        <dbReference type="ARBA" id="ARBA00022737"/>
    </source>
</evidence>
<comment type="subcellular location">
    <subcellularLocation>
        <location evidence="1">Nucleus</location>
    </subcellularLocation>
</comment>
<feature type="coiled-coil region" evidence="6">
    <location>
        <begin position="73"/>
        <end position="100"/>
    </location>
</feature>
<evidence type="ECO:0000259" key="8">
    <source>
        <dbReference type="SMART" id="SM01156"/>
    </source>
</evidence>